<accession>A0A1I6QXV8</accession>
<keyword evidence="2" id="KW-1185">Reference proteome</keyword>
<organism evidence="1 2">
    <name type="scientific">Sulfitobacter marinus</name>
    <dbReference type="NCBI Taxonomy" id="394264"/>
    <lineage>
        <taxon>Bacteria</taxon>
        <taxon>Pseudomonadati</taxon>
        <taxon>Pseudomonadota</taxon>
        <taxon>Alphaproteobacteria</taxon>
        <taxon>Rhodobacterales</taxon>
        <taxon>Roseobacteraceae</taxon>
        <taxon>Sulfitobacter</taxon>
    </lineage>
</organism>
<evidence type="ECO:0000313" key="1">
    <source>
        <dbReference type="EMBL" id="SFS57243.1"/>
    </source>
</evidence>
<gene>
    <name evidence="1" type="ORF">SAMN04488040_1046</name>
</gene>
<dbReference type="OrthoDB" id="7810029at2"/>
<dbReference type="InterPro" id="IPR054197">
    <property type="entry name" value="DUF6902"/>
</dbReference>
<dbReference type="STRING" id="394264.SAMN04488040_1046"/>
<protein>
    <submittedName>
        <fullName evidence="1">Uncharacterized protein</fullName>
    </submittedName>
</protein>
<dbReference type="Pfam" id="PF21843">
    <property type="entry name" value="DUF6902"/>
    <property type="match status" value="1"/>
</dbReference>
<dbReference type="AlphaFoldDB" id="A0A1I6QXV8"/>
<name>A0A1I6QXV8_9RHOB</name>
<dbReference type="RefSeq" id="WP_093915213.1">
    <property type="nucleotide sequence ID" value="NZ_FPAJ01000001.1"/>
</dbReference>
<evidence type="ECO:0000313" key="2">
    <source>
        <dbReference type="Proteomes" id="UP000199239"/>
    </source>
</evidence>
<dbReference type="Proteomes" id="UP000199239">
    <property type="component" value="Unassembled WGS sequence"/>
</dbReference>
<sequence length="359" mass="39040">MSNILSFTPRPKGTATAAGPEALSVMFANQRRARGDVFWLKENAEWLGILASMSVDGIDAALDPYAAFYDTIRRQLEFFPQYYRFYLSICLDLEDLGAGGTQGEALCHWVAAQGLVEAELSDLQRGEAARLLARRGVQTKCHAAGLGDRLQNFIARPRTFAVPNKKAAYELAHIVFYLSDYGRCDPGVAPEALTSLEYAGLLAFLDQDIDLLSEICAALRLAGAVPSPIWERLVVEAHANCTMICGAPGASDVYHGYLVTGWLTHLVDRPAFNHAVPTGQVSVHGAMVGQGALRGLSESLFELGPKRLPDWPRMRQTLTDHLSGVEQSVIALAEQSSPRFEAFFQGFSRACSGAMTSLA</sequence>
<proteinExistence type="predicted"/>
<dbReference type="EMBL" id="FPAJ01000001">
    <property type="protein sequence ID" value="SFS57243.1"/>
    <property type="molecule type" value="Genomic_DNA"/>
</dbReference>
<reference evidence="2" key="1">
    <citation type="submission" date="2016-10" db="EMBL/GenBank/DDBJ databases">
        <authorList>
            <person name="Varghese N."/>
            <person name="Submissions S."/>
        </authorList>
    </citation>
    <scope>NUCLEOTIDE SEQUENCE [LARGE SCALE GENOMIC DNA]</scope>
    <source>
        <strain evidence="2">DSM 23422</strain>
    </source>
</reference>